<dbReference type="CDD" id="cd06261">
    <property type="entry name" value="TM_PBP2"/>
    <property type="match status" value="1"/>
</dbReference>
<dbReference type="PROSITE" id="PS50928">
    <property type="entry name" value="ABC_TM1"/>
    <property type="match status" value="1"/>
</dbReference>
<keyword evidence="4 7" id="KW-0812">Transmembrane</keyword>
<feature type="domain" description="ABC transmembrane type-1" evidence="8">
    <location>
        <begin position="94"/>
        <end position="305"/>
    </location>
</feature>
<evidence type="ECO:0000313" key="10">
    <source>
        <dbReference type="Proteomes" id="UP000741360"/>
    </source>
</evidence>
<evidence type="ECO:0000256" key="7">
    <source>
        <dbReference type="RuleBase" id="RU363032"/>
    </source>
</evidence>
<dbReference type="Pfam" id="PF19300">
    <property type="entry name" value="BPD_transp_1_N"/>
    <property type="match status" value="1"/>
</dbReference>
<dbReference type="Pfam" id="PF00528">
    <property type="entry name" value="BPD_transp_1"/>
    <property type="match status" value="1"/>
</dbReference>
<dbReference type="InterPro" id="IPR035906">
    <property type="entry name" value="MetI-like_sf"/>
</dbReference>
<accession>A0A932GNY9</accession>
<feature type="transmembrane region" description="Helical" evidence="7">
    <location>
        <begin position="130"/>
        <end position="163"/>
    </location>
</feature>
<evidence type="ECO:0000313" key="9">
    <source>
        <dbReference type="EMBL" id="MBI3014330.1"/>
    </source>
</evidence>
<dbReference type="PANTHER" id="PTHR30465:SF0">
    <property type="entry name" value="OLIGOPEPTIDE TRANSPORT SYSTEM PERMEASE PROTEIN APPB"/>
    <property type="match status" value="1"/>
</dbReference>
<name>A0A932GNY9_UNCTE</name>
<keyword evidence="2 7" id="KW-0813">Transport</keyword>
<dbReference type="Proteomes" id="UP000741360">
    <property type="component" value="Unassembled WGS sequence"/>
</dbReference>
<gene>
    <name evidence="9" type="ORF">HYY65_04510</name>
</gene>
<comment type="caution">
    <text evidence="9">The sequence shown here is derived from an EMBL/GenBank/DDBJ whole genome shotgun (WGS) entry which is preliminary data.</text>
</comment>
<dbReference type="GO" id="GO:0055085">
    <property type="term" value="P:transmembrane transport"/>
    <property type="evidence" value="ECO:0007669"/>
    <property type="project" value="InterPro"/>
</dbReference>
<dbReference type="InterPro" id="IPR045621">
    <property type="entry name" value="BPD_transp_1_N"/>
</dbReference>
<dbReference type="EMBL" id="JACPSX010000086">
    <property type="protein sequence ID" value="MBI3014330.1"/>
    <property type="molecule type" value="Genomic_DNA"/>
</dbReference>
<organism evidence="9 10">
    <name type="scientific">Tectimicrobiota bacterium</name>
    <dbReference type="NCBI Taxonomy" id="2528274"/>
    <lineage>
        <taxon>Bacteria</taxon>
        <taxon>Pseudomonadati</taxon>
        <taxon>Nitrospinota/Tectimicrobiota group</taxon>
        <taxon>Candidatus Tectimicrobiota</taxon>
    </lineage>
</organism>
<sequence length="319" mass="35442">MFGYIIRRLIQTIPVLVGITVISFTMIHIAPGSPIGQALDPKVPKKVVEQWEKNFHLNEPLPVQYWLWLKDLAAGDLKSFKDGRPVLKKILERLPATIWLNLVATLISFAIAIPMGIFSATHRYSPADHVFTFFAFVGISVPSFWLAYMLILLLVQGFGIPVLGVQTFGLVPLPPLSGLADRAWHLFLPAVIFAVGEIAVLSRYMRGSMLEVVREDYIRTAKAKGLTEDQVNYRHALRNALLPIVTIFGFLIPSLIGGSVIIESIFAWPGIGQLGYQSVLSRDYPTIMTLNTIAAFLVLLGNLVADVLYAWVDPRISYA</sequence>
<evidence type="ECO:0000256" key="3">
    <source>
        <dbReference type="ARBA" id="ARBA00022475"/>
    </source>
</evidence>
<proteinExistence type="inferred from homology"/>
<comment type="similarity">
    <text evidence="7">Belongs to the binding-protein-dependent transport system permease family.</text>
</comment>
<dbReference type="PANTHER" id="PTHR30465">
    <property type="entry name" value="INNER MEMBRANE ABC TRANSPORTER"/>
    <property type="match status" value="1"/>
</dbReference>
<reference evidence="9" key="1">
    <citation type="submission" date="2020-07" db="EMBL/GenBank/DDBJ databases">
        <title>Huge and variable diversity of episymbiotic CPR bacteria and DPANN archaea in groundwater ecosystems.</title>
        <authorList>
            <person name="He C.Y."/>
            <person name="Keren R."/>
            <person name="Whittaker M."/>
            <person name="Farag I.F."/>
            <person name="Doudna J."/>
            <person name="Cate J.H.D."/>
            <person name="Banfield J.F."/>
        </authorList>
    </citation>
    <scope>NUCLEOTIDE SEQUENCE</scope>
    <source>
        <strain evidence="9">NC_groundwater_717_Ag_S-0.2um_59_8</strain>
    </source>
</reference>
<feature type="transmembrane region" description="Helical" evidence="7">
    <location>
        <begin position="98"/>
        <end position="118"/>
    </location>
</feature>
<dbReference type="GO" id="GO:0005886">
    <property type="term" value="C:plasma membrane"/>
    <property type="evidence" value="ECO:0007669"/>
    <property type="project" value="UniProtKB-SubCell"/>
</dbReference>
<feature type="transmembrane region" description="Helical" evidence="7">
    <location>
        <begin position="183"/>
        <end position="201"/>
    </location>
</feature>
<protein>
    <submittedName>
        <fullName evidence="9">ABC transporter permease</fullName>
    </submittedName>
</protein>
<feature type="transmembrane region" description="Helical" evidence="7">
    <location>
        <begin position="240"/>
        <end position="268"/>
    </location>
</feature>
<feature type="transmembrane region" description="Helical" evidence="7">
    <location>
        <begin position="288"/>
        <end position="312"/>
    </location>
</feature>
<dbReference type="InterPro" id="IPR000515">
    <property type="entry name" value="MetI-like"/>
</dbReference>
<dbReference type="SUPFAM" id="SSF161098">
    <property type="entry name" value="MetI-like"/>
    <property type="match status" value="1"/>
</dbReference>
<evidence type="ECO:0000256" key="5">
    <source>
        <dbReference type="ARBA" id="ARBA00022989"/>
    </source>
</evidence>
<evidence type="ECO:0000256" key="6">
    <source>
        <dbReference type="ARBA" id="ARBA00023136"/>
    </source>
</evidence>
<keyword evidence="5 7" id="KW-1133">Transmembrane helix</keyword>
<keyword evidence="6 7" id="KW-0472">Membrane</keyword>
<dbReference type="AlphaFoldDB" id="A0A932GNY9"/>
<comment type="subcellular location">
    <subcellularLocation>
        <location evidence="1 7">Cell membrane</location>
        <topology evidence="1 7">Multi-pass membrane protein</topology>
    </subcellularLocation>
</comment>
<evidence type="ECO:0000259" key="8">
    <source>
        <dbReference type="PROSITE" id="PS50928"/>
    </source>
</evidence>
<keyword evidence="3" id="KW-1003">Cell membrane</keyword>
<dbReference type="Gene3D" id="1.10.3720.10">
    <property type="entry name" value="MetI-like"/>
    <property type="match status" value="1"/>
</dbReference>
<feature type="transmembrane region" description="Helical" evidence="7">
    <location>
        <begin position="12"/>
        <end position="30"/>
    </location>
</feature>
<evidence type="ECO:0000256" key="2">
    <source>
        <dbReference type="ARBA" id="ARBA00022448"/>
    </source>
</evidence>
<evidence type="ECO:0000256" key="1">
    <source>
        <dbReference type="ARBA" id="ARBA00004651"/>
    </source>
</evidence>
<evidence type="ECO:0000256" key="4">
    <source>
        <dbReference type="ARBA" id="ARBA00022692"/>
    </source>
</evidence>